<feature type="region of interest" description="Disordered" evidence="21">
    <location>
        <begin position="533"/>
        <end position="567"/>
    </location>
</feature>
<dbReference type="Gene3D" id="3.40.50.720">
    <property type="entry name" value="NAD(P)-binding Rossmann-like Domain"/>
    <property type="match status" value="1"/>
</dbReference>
<evidence type="ECO:0000256" key="14">
    <source>
        <dbReference type="ARBA" id="ARBA00041063"/>
    </source>
</evidence>
<dbReference type="Pfam" id="PF13561">
    <property type="entry name" value="adh_short_C2"/>
    <property type="match status" value="1"/>
</dbReference>
<keyword evidence="7" id="KW-0560">Oxidoreductase</keyword>
<evidence type="ECO:0000256" key="19">
    <source>
        <dbReference type="ARBA" id="ARBA00049386"/>
    </source>
</evidence>
<dbReference type="SUPFAM" id="SSF46565">
    <property type="entry name" value="Chaperone J-domain"/>
    <property type="match status" value="1"/>
</dbReference>
<comment type="caution">
    <text evidence="23">The sequence shown here is derived from an EMBL/GenBank/DDBJ whole genome shotgun (WGS) entry which is preliminary data.</text>
</comment>
<evidence type="ECO:0000259" key="22">
    <source>
        <dbReference type="PROSITE" id="PS50076"/>
    </source>
</evidence>
<comment type="catalytic activity">
    <reaction evidence="18">
        <text>a (2E)-enoyl-CoA + NADPH + H(+) = a 2,3-saturated acyl-CoA + NADP(+)</text>
        <dbReference type="Rhea" id="RHEA:33763"/>
        <dbReference type="ChEBI" id="CHEBI:15378"/>
        <dbReference type="ChEBI" id="CHEBI:57783"/>
        <dbReference type="ChEBI" id="CHEBI:58349"/>
        <dbReference type="ChEBI" id="CHEBI:58856"/>
        <dbReference type="ChEBI" id="CHEBI:65111"/>
        <dbReference type="EC" id="1.3.1.38"/>
    </reaction>
    <physiologicalReaction direction="left-to-right" evidence="18">
        <dbReference type="Rhea" id="RHEA:33764"/>
    </physiologicalReaction>
</comment>
<dbReference type="EC" id="1.3.1.38" evidence="13"/>
<evidence type="ECO:0000256" key="18">
    <source>
        <dbReference type="ARBA" id="ARBA00049251"/>
    </source>
</evidence>
<keyword evidence="3" id="KW-0444">Lipid biosynthesis</keyword>
<comment type="catalytic activity">
    <reaction evidence="16">
        <text>(2E)-tetradecenoyl-CoA + NADPH + H(+) = tetradecanoyl-CoA + NADP(+)</text>
        <dbReference type="Rhea" id="RHEA:44968"/>
        <dbReference type="ChEBI" id="CHEBI:15378"/>
        <dbReference type="ChEBI" id="CHEBI:57385"/>
        <dbReference type="ChEBI" id="CHEBI:57783"/>
        <dbReference type="ChEBI" id="CHEBI:58349"/>
        <dbReference type="ChEBI" id="CHEBI:61405"/>
    </reaction>
    <physiologicalReaction direction="left-to-right" evidence="16">
        <dbReference type="Rhea" id="RHEA:44969"/>
    </physiologicalReaction>
</comment>
<proteinExistence type="predicted"/>
<comment type="function">
    <text evidence="11">Participates in chain elongation of fatty acids. Catalyzes the reduction of trans-2-enoyl-CoAs of varying chain lengths from 6:1 to 16:1, having maximum activity with 10:1 CoA. Has no 2,4-dienoyl-CoA reductase activity.</text>
</comment>
<dbReference type="SMART" id="SM00271">
    <property type="entry name" value="DnaJ"/>
    <property type="match status" value="1"/>
</dbReference>
<keyword evidence="9" id="KW-0576">Peroxisome</keyword>
<dbReference type="AlphaFoldDB" id="A0A9P5SVA3"/>
<feature type="compositionally biased region" description="Low complexity" evidence="21">
    <location>
        <begin position="722"/>
        <end position="761"/>
    </location>
</feature>
<feature type="compositionally biased region" description="Basic and acidic residues" evidence="21">
    <location>
        <begin position="872"/>
        <end position="882"/>
    </location>
</feature>
<dbReference type="PANTHER" id="PTHR24317">
    <property type="entry name" value="PEROXISOMAL TRANS-2-ENOYL-COA REDUCTASE"/>
    <property type="match status" value="1"/>
</dbReference>
<evidence type="ECO:0000256" key="13">
    <source>
        <dbReference type="ARBA" id="ARBA00038849"/>
    </source>
</evidence>
<evidence type="ECO:0000256" key="1">
    <source>
        <dbReference type="ARBA" id="ARBA00004275"/>
    </source>
</evidence>
<dbReference type="InterPro" id="IPR002347">
    <property type="entry name" value="SDR_fam"/>
</dbReference>
<evidence type="ECO:0000313" key="23">
    <source>
        <dbReference type="EMBL" id="KAF9336400.1"/>
    </source>
</evidence>
<evidence type="ECO:0000256" key="3">
    <source>
        <dbReference type="ARBA" id="ARBA00022516"/>
    </source>
</evidence>
<evidence type="ECO:0000256" key="17">
    <source>
        <dbReference type="ARBA" id="ARBA00049108"/>
    </source>
</evidence>
<evidence type="ECO:0000313" key="24">
    <source>
        <dbReference type="Proteomes" id="UP000696485"/>
    </source>
</evidence>
<keyword evidence="24" id="KW-1185">Reference proteome</keyword>
<keyword evidence="4" id="KW-0597">Phosphoprotein</keyword>
<feature type="compositionally biased region" description="Low complexity" evidence="21">
    <location>
        <begin position="801"/>
        <end position="814"/>
    </location>
</feature>
<comment type="catalytic activity">
    <reaction evidence="20">
        <text>(2E)-octenoyl-CoA + NADPH + H(+) = octanoyl-CoA + NADP(+)</text>
        <dbReference type="Rhea" id="RHEA:44952"/>
        <dbReference type="ChEBI" id="CHEBI:15378"/>
        <dbReference type="ChEBI" id="CHEBI:57386"/>
        <dbReference type="ChEBI" id="CHEBI:57783"/>
        <dbReference type="ChEBI" id="CHEBI:58349"/>
        <dbReference type="ChEBI" id="CHEBI:62242"/>
    </reaction>
    <physiologicalReaction direction="left-to-right" evidence="20">
        <dbReference type="Rhea" id="RHEA:44953"/>
    </physiologicalReaction>
</comment>
<keyword evidence="8" id="KW-0443">Lipid metabolism</keyword>
<dbReference type="EMBL" id="JAAAUY010000061">
    <property type="protein sequence ID" value="KAF9336400.1"/>
    <property type="molecule type" value="Genomic_DNA"/>
</dbReference>
<dbReference type="PROSITE" id="PS00636">
    <property type="entry name" value="DNAJ_1"/>
    <property type="match status" value="1"/>
</dbReference>
<evidence type="ECO:0000256" key="12">
    <source>
        <dbReference type="ARBA" id="ARBA00038622"/>
    </source>
</evidence>
<evidence type="ECO:0000256" key="2">
    <source>
        <dbReference type="ARBA" id="ARBA00005189"/>
    </source>
</evidence>
<dbReference type="GO" id="GO:0005777">
    <property type="term" value="C:peroxisome"/>
    <property type="evidence" value="ECO:0007669"/>
    <property type="project" value="UniProtKB-SubCell"/>
</dbReference>
<dbReference type="InterPro" id="IPR036291">
    <property type="entry name" value="NAD(P)-bd_dom_sf"/>
</dbReference>
<dbReference type="SUPFAM" id="SSF51735">
    <property type="entry name" value="NAD(P)-binding Rossmann-fold domains"/>
    <property type="match status" value="1"/>
</dbReference>
<reference evidence="23" key="1">
    <citation type="journal article" date="2020" name="Fungal Divers.">
        <title>Resolving the Mortierellaceae phylogeny through synthesis of multi-gene phylogenetics and phylogenomics.</title>
        <authorList>
            <person name="Vandepol N."/>
            <person name="Liber J."/>
            <person name="Desiro A."/>
            <person name="Na H."/>
            <person name="Kennedy M."/>
            <person name="Barry K."/>
            <person name="Grigoriev I.V."/>
            <person name="Miller A.N."/>
            <person name="O'Donnell K."/>
            <person name="Stajich J.E."/>
            <person name="Bonito G."/>
        </authorList>
    </citation>
    <scope>NUCLEOTIDE SEQUENCE</scope>
    <source>
        <strain evidence="23">NVP1</strain>
    </source>
</reference>
<dbReference type="GO" id="GO:0019166">
    <property type="term" value="F:trans-2-enoyl-CoA reductase (NADPH) activity"/>
    <property type="evidence" value="ECO:0007669"/>
    <property type="project" value="UniProtKB-EC"/>
</dbReference>
<evidence type="ECO:0000256" key="21">
    <source>
        <dbReference type="SAM" id="MobiDB-lite"/>
    </source>
</evidence>
<dbReference type="PANTHER" id="PTHR24317:SF7">
    <property type="entry name" value="PEROXISOMAL TRANS-2-ENOYL-COA REDUCTASE"/>
    <property type="match status" value="1"/>
</dbReference>
<dbReference type="Proteomes" id="UP000696485">
    <property type="component" value="Unassembled WGS sequence"/>
</dbReference>
<feature type="compositionally biased region" description="Low complexity" evidence="21">
    <location>
        <begin position="648"/>
        <end position="698"/>
    </location>
</feature>
<comment type="pathway">
    <text evidence="2">Lipid metabolism.</text>
</comment>
<dbReference type="InterPro" id="IPR018253">
    <property type="entry name" value="DnaJ_domain_CS"/>
</dbReference>
<name>A0A9P5SVA3_9FUNG</name>
<evidence type="ECO:0000256" key="10">
    <source>
        <dbReference type="ARBA" id="ARBA00023160"/>
    </source>
</evidence>
<organism evidence="23 24">
    <name type="scientific">Podila minutissima</name>
    <dbReference type="NCBI Taxonomy" id="64525"/>
    <lineage>
        <taxon>Eukaryota</taxon>
        <taxon>Fungi</taxon>
        <taxon>Fungi incertae sedis</taxon>
        <taxon>Mucoromycota</taxon>
        <taxon>Mortierellomycotina</taxon>
        <taxon>Mortierellomycetes</taxon>
        <taxon>Mortierellales</taxon>
        <taxon>Mortierellaceae</taxon>
        <taxon>Podila</taxon>
    </lineage>
</organism>
<dbReference type="GO" id="GO:0006633">
    <property type="term" value="P:fatty acid biosynthetic process"/>
    <property type="evidence" value="ECO:0007669"/>
    <property type="project" value="UniProtKB-KW"/>
</dbReference>
<evidence type="ECO:0000256" key="8">
    <source>
        <dbReference type="ARBA" id="ARBA00023098"/>
    </source>
</evidence>
<dbReference type="InterPro" id="IPR052388">
    <property type="entry name" value="Peroxisomal_t2-enoyl-CoA_red"/>
</dbReference>
<evidence type="ECO:0000256" key="15">
    <source>
        <dbReference type="ARBA" id="ARBA00047570"/>
    </source>
</evidence>
<evidence type="ECO:0000256" key="6">
    <source>
        <dbReference type="ARBA" id="ARBA00022857"/>
    </source>
</evidence>
<dbReference type="CDD" id="cd06257">
    <property type="entry name" value="DnaJ"/>
    <property type="match status" value="1"/>
</dbReference>
<comment type="catalytic activity">
    <reaction evidence="17">
        <text>(2E)-hexenoyl-CoA + NADPH + H(+) = hexanoyl-CoA + NADP(+)</text>
        <dbReference type="Rhea" id="RHEA:44956"/>
        <dbReference type="ChEBI" id="CHEBI:15378"/>
        <dbReference type="ChEBI" id="CHEBI:57783"/>
        <dbReference type="ChEBI" id="CHEBI:58349"/>
        <dbReference type="ChEBI" id="CHEBI:62077"/>
        <dbReference type="ChEBI" id="CHEBI:62620"/>
    </reaction>
    <physiologicalReaction direction="left-to-right" evidence="17">
        <dbReference type="Rhea" id="RHEA:44957"/>
    </physiologicalReaction>
</comment>
<accession>A0A9P5SVA3</accession>
<dbReference type="Gene3D" id="1.10.287.110">
    <property type="entry name" value="DnaJ domain"/>
    <property type="match status" value="1"/>
</dbReference>
<evidence type="ECO:0000256" key="4">
    <source>
        <dbReference type="ARBA" id="ARBA00022553"/>
    </source>
</evidence>
<comment type="catalytic activity">
    <reaction evidence="15">
        <text>(2E)-dodecenoyl-CoA + NADPH + H(+) = dodecanoyl-CoA + NADP(+)</text>
        <dbReference type="Rhea" id="RHEA:44964"/>
        <dbReference type="ChEBI" id="CHEBI:15378"/>
        <dbReference type="ChEBI" id="CHEBI:57330"/>
        <dbReference type="ChEBI" id="CHEBI:57375"/>
        <dbReference type="ChEBI" id="CHEBI:57783"/>
        <dbReference type="ChEBI" id="CHEBI:58349"/>
    </reaction>
    <physiologicalReaction direction="left-to-right" evidence="15">
        <dbReference type="Rhea" id="RHEA:44965"/>
    </physiologicalReaction>
</comment>
<dbReference type="PRINTS" id="PR00625">
    <property type="entry name" value="JDOMAIN"/>
</dbReference>
<evidence type="ECO:0000256" key="5">
    <source>
        <dbReference type="ARBA" id="ARBA00022832"/>
    </source>
</evidence>
<feature type="region of interest" description="Disordered" evidence="21">
    <location>
        <begin position="645"/>
        <end position="882"/>
    </location>
</feature>
<comment type="catalytic activity">
    <reaction evidence="19">
        <text>(2E)-decenoyl-CoA + NADPH + H(+) = decanoyl-CoA + NADP(+)</text>
        <dbReference type="Rhea" id="RHEA:44960"/>
        <dbReference type="ChEBI" id="CHEBI:15378"/>
        <dbReference type="ChEBI" id="CHEBI:57783"/>
        <dbReference type="ChEBI" id="CHEBI:58349"/>
        <dbReference type="ChEBI" id="CHEBI:61406"/>
        <dbReference type="ChEBI" id="CHEBI:61430"/>
    </reaction>
    <physiologicalReaction direction="left-to-right" evidence="19">
        <dbReference type="Rhea" id="RHEA:44961"/>
    </physiologicalReaction>
</comment>
<evidence type="ECO:0000256" key="20">
    <source>
        <dbReference type="ARBA" id="ARBA00049559"/>
    </source>
</evidence>
<comment type="subcellular location">
    <subcellularLocation>
        <location evidence="1">Peroxisome</location>
    </subcellularLocation>
</comment>
<dbReference type="Pfam" id="PF00226">
    <property type="entry name" value="DnaJ"/>
    <property type="match status" value="1"/>
</dbReference>
<feature type="domain" description="J" evidence="22">
    <location>
        <begin position="397"/>
        <end position="464"/>
    </location>
</feature>
<comment type="subunit">
    <text evidence="12">Interacts with PEX5, probably required to target it into peroxisomes.</text>
</comment>
<sequence>MSTYQSIFKKDLLKGDVAFVTGGGTGQCETLLGIGRCIAHELASLGATVVIAARKLEALKAVQTEIQALGGVCDVMQINIRDAIMATQLVQLLPNTASCLALFKGFATLVDLNLNGTFNMCKAAFDGYMGEYGGRTVTIVAETWNGLPRAMHTGAARAGIINMTKTLAVEWGPYNGARVNCVAPGLIISSGMKNYNPDVVDLLAKGHWMNPTSRYGTESEVSTAVAFLLSPAAAYINGVNLEVDGGSSLSKDHPQGHDLVYNRDGSLIPAYVGWPEGEAKVRRIKLVDAPPAIKALLDKSAPKSLELSGTNIDVWMDLWAKGSHATELASLKFQLFRQSIVGSGGQEQQPSRSSELWVYDVICLFSPMEVRLKNIGMQEARDWELMIQTQEMDDKPTYYELLDVEPGASKDDIKRAYRKQALLFHPDKMKPHMKDEASQHFQLISEAYEVLFDDRKRELYDRYGEEGVKAGGPPPGQRSGDTFYGSAGPTQGYPAGGGGRGGGPMPEFGFGFGFGGFDFPDFFGMPQHHRQFHGAFSSSSSSLPRHSRERMPVYGEGNEWKGKKRQLQRDDYHNSVFGSNDDILQDIFSGDNAFASHHQRHRGAFDRHMDSMFDQGFGIPGAHRSMFTSGDPLFDQNFHRMHHDLHRQNQQQQHFNQQQQQQQQQQQSSESSFSSSSSSSSRPTLFSTSPFASPSTSSDWFGTGTSTNPLTDFGTRGGGGFTTSSTSSTSSSSFSGGPRGGTRTSTRTTVVNGRRTTVTDVTDAEGNTTTTVENPDGTRQTFINGTPAPAIEGGSGGGSRGSIPGRGAATTSSGVRHRSSSESPRRVFSSRHQPIYIPDDDDDEEEVLRFQRSRRSNPNAPEPIVIDDTEDEHDRSQGTRRS</sequence>
<keyword evidence="6" id="KW-0521">NADP</keyword>
<evidence type="ECO:0000256" key="16">
    <source>
        <dbReference type="ARBA" id="ARBA00048686"/>
    </source>
</evidence>
<evidence type="ECO:0000256" key="9">
    <source>
        <dbReference type="ARBA" id="ARBA00023140"/>
    </source>
</evidence>
<gene>
    <name evidence="23" type="ORF">BG006_008807</name>
</gene>
<feature type="compositionally biased region" description="Polar residues" evidence="21">
    <location>
        <begin position="699"/>
        <end position="710"/>
    </location>
</feature>
<dbReference type="PRINTS" id="PR00081">
    <property type="entry name" value="GDHRDH"/>
</dbReference>
<keyword evidence="10" id="KW-0275">Fatty acid biosynthesis</keyword>
<feature type="region of interest" description="Disordered" evidence="21">
    <location>
        <begin position="465"/>
        <end position="501"/>
    </location>
</feature>
<evidence type="ECO:0000256" key="7">
    <source>
        <dbReference type="ARBA" id="ARBA00023002"/>
    </source>
</evidence>
<dbReference type="InterPro" id="IPR036869">
    <property type="entry name" value="J_dom_sf"/>
</dbReference>
<keyword evidence="5" id="KW-0276">Fatty acid metabolism</keyword>
<dbReference type="PROSITE" id="PS50076">
    <property type="entry name" value="DNAJ_2"/>
    <property type="match status" value="1"/>
</dbReference>
<evidence type="ECO:0000256" key="11">
    <source>
        <dbReference type="ARBA" id="ARBA00037124"/>
    </source>
</evidence>
<protein>
    <recommendedName>
        <fullName evidence="14">Peroxisomal trans-2-enoyl-CoA reductase</fullName>
        <ecNumber evidence="13">1.3.1.38</ecNumber>
    </recommendedName>
</protein>
<feature type="compositionally biased region" description="Polar residues" evidence="21">
    <location>
        <begin position="765"/>
        <end position="784"/>
    </location>
</feature>
<dbReference type="InterPro" id="IPR001623">
    <property type="entry name" value="DnaJ_domain"/>
</dbReference>